<dbReference type="KEGG" id="ebi:EbC_31590"/>
<reference evidence="1 2" key="1">
    <citation type="journal article" date="2010" name="BMC Genomics">
        <title>Genome comparison of the epiphytic bacteria Erwinia billingiae and E. tasmaniensis with the pear pathogen E. pyrifoliae.</title>
        <authorList>
            <person name="Kube M."/>
            <person name="Migdoll A.M."/>
            <person name="Gehring I."/>
            <person name="Heitmann K."/>
            <person name="Mayer Y."/>
            <person name="Kuhl H."/>
            <person name="Knaust F."/>
            <person name="Geider K."/>
            <person name="Reinhardt R."/>
        </authorList>
    </citation>
    <scope>NUCLEOTIDE SEQUENCE [LARGE SCALE GENOMIC DNA]</scope>
    <source>
        <strain evidence="1 2">Eb661</strain>
    </source>
</reference>
<evidence type="ECO:0000313" key="1">
    <source>
        <dbReference type="EMBL" id="CAX60690.1"/>
    </source>
</evidence>
<organism evidence="2">
    <name type="scientific">Erwinia billingiae (strain Eb661)</name>
    <dbReference type="NCBI Taxonomy" id="634500"/>
    <lineage>
        <taxon>Bacteria</taxon>
        <taxon>Pseudomonadati</taxon>
        <taxon>Pseudomonadota</taxon>
        <taxon>Gammaproteobacteria</taxon>
        <taxon>Enterobacterales</taxon>
        <taxon>Erwiniaceae</taxon>
        <taxon>Erwinia</taxon>
    </lineage>
</organism>
<protein>
    <submittedName>
        <fullName evidence="1">Phage-related tail fibre protein</fullName>
    </submittedName>
</protein>
<dbReference type="EMBL" id="FP236843">
    <property type="protein sequence ID" value="CAX60690.1"/>
    <property type="molecule type" value="Genomic_DNA"/>
</dbReference>
<evidence type="ECO:0000313" key="2">
    <source>
        <dbReference type="Proteomes" id="UP000008793"/>
    </source>
</evidence>
<name>D8MV33_ERWBE</name>
<dbReference type="eggNOG" id="COG4675">
    <property type="taxonomic scope" value="Bacteria"/>
</dbReference>
<accession>D8MV33</accession>
<dbReference type="eggNOG" id="COG5301">
    <property type="taxonomic scope" value="Bacteria"/>
</dbReference>
<proteinExistence type="predicted"/>
<gene>
    <name evidence="1" type="ordered locus">EbC_31590</name>
</gene>
<dbReference type="GeneID" id="90514658"/>
<dbReference type="HOGENOM" id="CLU_463636_0_0_6"/>
<dbReference type="RefSeq" id="WP_013203175.1">
    <property type="nucleotide sequence ID" value="NC_014306.1"/>
</dbReference>
<dbReference type="AlphaFoldDB" id="D8MV33"/>
<dbReference type="Proteomes" id="UP000008793">
    <property type="component" value="Chromosome"/>
</dbReference>
<dbReference type="STRING" id="634500.EbC_31590"/>
<sequence>MDRQIIYPGAIPLETDLLNTNKYAMMGLAKLSAAIMGSSTYLHGLSCTPSSPASMVVNVAKGQIYSLQNVDNSAYSSLAADTANTILKQGVILSSTAFTLTAPVTAGQSINYLIQATYNDTDSGAVTLPYYNAANPSVAYSGPNNSGAAQNTVRSGVCTLSLKAGVAATTGTQTTPAVDTGYTAAWVITVAQGTTAISAANISLAQNAPFLPAAGLISAIQQSSMTYAADTGAANAYVAQFVPALPTLIDGTRLTFKAKTANTGSSTFSANGGSAYPLYSHANQALQGGEIIANGLVEVEWNSTLTAWVLCGNSGGALPVAGATQTNHAVNMAQVSSLAAGVIGSSRNSKMSLSTASASATFTSDEIIVGVAVGGSQYRIGNFNKTVNLTTLGAGGMDTGAAPVNGFVALYAIYNPTSGASSLLAVNATASVAPEVYGGSNMPTGFTASALVSVWATDSSSKLIPGYQFQRAVRTTQITALDSTSTPTSATALNISSAVPKNASSCFIYARSRASAGTGSIGFALSADSSGIGRTAGGIYIGTGQASVSYDSAAIPIQMITPQTIYYYTTINGPTAYQFTIYCSGYEF</sequence>
<keyword evidence="2" id="KW-1185">Reference proteome</keyword>